<sequence>MVVRVLKEYPTETVVSVLLLLLTSGALAWLMMRWVLELLGFRKDGPVKDTPASWFQSTYGGHVPKGSLMAGLQRRTMTEQKSKY</sequence>
<dbReference type="InterPro" id="IPR009311">
    <property type="entry name" value="IFI6/IFI27-like"/>
</dbReference>
<name>A0AA40DY56_9PEZI</name>
<dbReference type="InterPro" id="IPR038213">
    <property type="entry name" value="IFI6/IFI27-like_sf"/>
</dbReference>
<feature type="transmembrane region" description="Helical" evidence="6">
    <location>
        <begin position="14"/>
        <end position="36"/>
    </location>
</feature>
<gene>
    <name evidence="7" type="ORF">B0H67DRAFT_582038</name>
</gene>
<evidence type="ECO:0000256" key="5">
    <source>
        <dbReference type="ARBA" id="ARBA00023136"/>
    </source>
</evidence>
<comment type="caution">
    <text evidence="7">The sequence shown here is derived from an EMBL/GenBank/DDBJ whole genome shotgun (WGS) entry which is preliminary data.</text>
</comment>
<dbReference type="GO" id="GO:0016020">
    <property type="term" value="C:membrane"/>
    <property type="evidence" value="ECO:0007669"/>
    <property type="project" value="UniProtKB-SubCell"/>
</dbReference>
<comment type="similarity">
    <text evidence="2">Belongs to the IFI6/IFI27 family.</text>
</comment>
<dbReference type="Pfam" id="PF06140">
    <property type="entry name" value="Ifi-6-16"/>
    <property type="match status" value="1"/>
</dbReference>
<dbReference type="Proteomes" id="UP001172102">
    <property type="component" value="Unassembled WGS sequence"/>
</dbReference>
<keyword evidence="8" id="KW-1185">Reference proteome</keyword>
<evidence type="ECO:0000313" key="8">
    <source>
        <dbReference type="Proteomes" id="UP001172102"/>
    </source>
</evidence>
<keyword evidence="5 6" id="KW-0472">Membrane</keyword>
<accession>A0AA40DY56</accession>
<evidence type="ECO:0000256" key="6">
    <source>
        <dbReference type="SAM" id="Phobius"/>
    </source>
</evidence>
<keyword evidence="3 6" id="KW-0812">Transmembrane</keyword>
<evidence type="ECO:0000313" key="7">
    <source>
        <dbReference type="EMBL" id="KAK0715938.1"/>
    </source>
</evidence>
<dbReference type="EMBL" id="JAUKUA010000004">
    <property type="protein sequence ID" value="KAK0715938.1"/>
    <property type="molecule type" value="Genomic_DNA"/>
</dbReference>
<evidence type="ECO:0000256" key="3">
    <source>
        <dbReference type="ARBA" id="ARBA00022692"/>
    </source>
</evidence>
<reference evidence="7" key="1">
    <citation type="submission" date="2023-06" db="EMBL/GenBank/DDBJ databases">
        <title>Genome-scale phylogeny and comparative genomics of the fungal order Sordariales.</title>
        <authorList>
            <consortium name="Lawrence Berkeley National Laboratory"/>
            <person name="Hensen N."/>
            <person name="Bonometti L."/>
            <person name="Westerberg I."/>
            <person name="Brannstrom I.O."/>
            <person name="Guillou S."/>
            <person name="Cros-Aarteil S."/>
            <person name="Calhoun S."/>
            <person name="Haridas S."/>
            <person name="Kuo A."/>
            <person name="Mondo S."/>
            <person name="Pangilinan J."/>
            <person name="Riley R."/>
            <person name="Labutti K."/>
            <person name="Andreopoulos B."/>
            <person name="Lipzen A."/>
            <person name="Chen C."/>
            <person name="Yanf M."/>
            <person name="Daum C."/>
            <person name="Ng V."/>
            <person name="Clum A."/>
            <person name="Steindorff A."/>
            <person name="Ohm R."/>
            <person name="Martin F."/>
            <person name="Silar P."/>
            <person name="Natvig D."/>
            <person name="Lalanne C."/>
            <person name="Gautier V."/>
            <person name="Ament-Velasquez S.L."/>
            <person name="Kruys A."/>
            <person name="Hutchinson M.I."/>
            <person name="Powell A.J."/>
            <person name="Barry K."/>
            <person name="Miller A.N."/>
            <person name="Grigoriev I.V."/>
            <person name="Debuchy R."/>
            <person name="Gladieux P."/>
            <person name="Thoren M.H."/>
            <person name="Johannesson H."/>
        </authorList>
    </citation>
    <scope>NUCLEOTIDE SEQUENCE</scope>
    <source>
        <strain evidence="7">SMH4607-1</strain>
    </source>
</reference>
<evidence type="ECO:0000256" key="1">
    <source>
        <dbReference type="ARBA" id="ARBA00004141"/>
    </source>
</evidence>
<dbReference type="Gene3D" id="6.10.110.10">
    <property type="match status" value="1"/>
</dbReference>
<dbReference type="AlphaFoldDB" id="A0AA40DY56"/>
<comment type="subcellular location">
    <subcellularLocation>
        <location evidence="1">Membrane</location>
        <topology evidence="1">Multi-pass membrane protein</topology>
    </subcellularLocation>
</comment>
<evidence type="ECO:0000256" key="2">
    <source>
        <dbReference type="ARBA" id="ARBA00007262"/>
    </source>
</evidence>
<proteinExistence type="inferred from homology"/>
<evidence type="ECO:0000256" key="4">
    <source>
        <dbReference type="ARBA" id="ARBA00022989"/>
    </source>
</evidence>
<protein>
    <submittedName>
        <fullName evidence="7">Uncharacterized protein</fullName>
    </submittedName>
</protein>
<organism evidence="7 8">
    <name type="scientific">Lasiosphaeris hirsuta</name>
    <dbReference type="NCBI Taxonomy" id="260670"/>
    <lineage>
        <taxon>Eukaryota</taxon>
        <taxon>Fungi</taxon>
        <taxon>Dikarya</taxon>
        <taxon>Ascomycota</taxon>
        <taxon>Pezizomycotina</taxon>
        <taxon>Sordariomycetes</taxon>
        <taxon>Sordariomycetidae</taxon>
        <taxon>Sordariales</taxon>
        <taxon>Lasiosphaeriaceae</taxon>
        <taxon>Lasiosphaeris</taxon>
    </lineage>
</organism>
<keyword evidence="4 6" id="KW-1133">Transmembrane helix</keyword>